<feature type="domain" description="AB hydrolase-1" evidence="1">
    <location>
        <begin position="24"/>
        <end position="263"/>
    </location>
</feature>
<dbReference type="GO" id="GO:0046503">
    <property type="term" value="P:glycerolipid catabolic process"/>
    <property type="evidence" value="ECO:0007669"/>
    <property type="project" value="TreeGrafter"/>
</dbReference>
<dbReference type="AlphaFoldDB" id="A0A543AYS8"/>
<dbReference type="PANTHER" id="PTHR43433">
    <property type="entry name" value="HYDROLASE, ALPHA/BETA FOLD FAMILY PROTEIN"/>
    <property type="match status" value="1"/>
</dbReference>
<name>A0A543AYS8_9ACTN</name>
<protein>
    <submittedName>
        <fullName evidence="2">Pimeloyl-ACP methyl ester carboxylesterase</fullName>
    </submittedName>
</protein>
<evidence type="ECO:0000313" key="3">
    <source>
        <dbReference type="Proteomes" id="UP000317043"/>
    </source>
</evidence>
<reference evidence="2 3" key="1">
    <citation type="submission" date="2019-06" db="EMBL/GenBank/DDBJ databases">
        <title>Sequencing the genomes of 1000 actinobacteria strains.</title>
        <authorList>
            <person name="Klenk H.-P."/>
        </authorList>
    </citation>
    <scope>NUCLEOTIDE SEQUENCE [LARGE SCALE GENOMIC DNA]</scope>
    <source>
        <strain evidence="2 3">DSM 45928</strain>
    </source>
</reference>
<dbReference type="GO" id="GO:0004806">
    <property type="term" value="F:triacylglycerol lipase activity"/>
    <property type="evidence" value="ECO:0007669"/>
    <property type="project" value="TreeGrafter"/>
</dbReference>
<dbReference type="RefSeq" id="WP_142041065.1">
    <property type="nucleotide sequence ID" value="NZ_JBHTGS010000001.1"/>
</dbReference>
<gene>
    <name evidence="2" type="ORF">FB566_3296</name>
</gene>
<dbReference type="Proteomes" id="UP000317043">
    <property type="component" value="Unassembled WGS sequence"/>
</dbReference>
<dbReference type="InterPro" id="IPR000073">
    <property type="entry name" value="AB_hydrolase_1"/>
</dbReference>
<dbReference type="InterPro" id="IPR050471">
    <property type="entry name" value="AB_hydrolase"/>
</dbReference>
<dbReference type="Gene3D" id="3.40.50.1820">
    <property type="entry name" value="alpha/beta hydrolase"/>
    <property type="match status" value="1"/>
</dbReference>
<dbReference type="SUPFAM" id="SSF53474">
    <property type="entry name" value="alpha/beta-Hydrolases"/>
    <property type="match status" value="1"/>
</dbReference>
<dbReference type="PRINTS" id="PR00111">
    <property type="entry name" value="ABHYDROLASE"/>
</dbReference>
<evidence type="ECO:0000259" key="1">
    <source>
        <dbReference type="Pfam" id="PF00561"/>
    </source>
</evidence>
<comment type="caution">
    <text evidence="2">The sequence shown here is derived from an EMBL/GenBank/DDBJ whole genome shotgun (WGS) entry which is preliminary data.</text>
</comment>
<organism evidence="2 3">
    <name type="scientific">Stackebrandtia endophytica</name>
    <dbReference type="NCBI Taxonomy" id="1496996"/>
    <lineage>
        <taxon>Bacteria</taxon>
        <taxon>Bacillati</taxon>
        <taxon>Actinomycetota</taxon>
        <taxon>Actinomycetes</taxon>
        <taxon>Glycomycetales</taxon>
        <taxon>Glycomycetaceae</taxon>
        <taxon>Stackebrandtia</taxon>
    </lineage>
</organism>
<dbReference type="Pfam" id="PF00561">
    <property type="entry name" value="Abhydrolase_1"/>
    <property type="match status" value="1"/>
</dbReference>
<sequence>MPEMMIRANGVELCVEPFGDPTAPAIVLLSGGATSMLGWRDDFCEALAAGSRLVIRYDYRDTGRSVTYAPGEADYRLTDLSADLVGILDRFELATADLVGLSMGGGLAQLTAMDHPDRVASLTLIASSPVGPGGGDSDLDWMTPETLREFESMGDPPTDREGLIEYLVTHERLCASRGVPFDSADARTTAAAVVDRALDLTAMENHQAVAFTRWPRERLSEISTPTLVVHGTDDLLLPYRHGLALAEEIADAQLLTLERCGHELPRRTWSGVVPAILKHTQRS</sequence>
<keyword evidence="3" id="KW-1185">Reference proteome</keyword>
<evidence type="ECO:0000313" key="2">
    <source>
        <dbReference type="EMBL" id="TQL77732.1"/>
    </source>
</evidence>
<accession>A0A543AYS8</accession>
<dbReference type="InterPro" id="IPR029058">
    <property type="entry name" value="AB_hydrolase_fold"/>
</dbReference>
<dbReference type="PANTHER" id="PTHR43433:SF5">
    <property type="entry name" value="AB HYDROLASE-1 DOMAIN-CONTAINING PROTEIN"/>
    <property type="match status" value="1"/>
</dbReference>
<dbReference type="InParanoid" id="A0A543AYS8"/>
<proteinExistence type="predicted"/>
<dbReference type="OrthoDB" id="3211023at2"/>
<dbReference type="EMBL" id="VFOW01000001">
    <property type="protein sequence ID" value="TQL77732.1"/>
    <property type="molecule type" value="Genomic_DNA"/>
</dbReference>